<dbReference type="EMBL" id="KK852435">
    <property type="protein sequence ID" value="KDR23921.1"/>
    <property type="molecule type" value="Genomic_DNA"/>
</dbReference>
<dbReference type="GO" id="GO:0005881">
    <property type="term" value="C:cytoplasmic microtubule"/>
    <property type="evidence" value="ECO:0007669"/>
    <property type="project" value="TreeGrafter"/>
</dbReference>
<feature type="compositionally biased region" description="Basic and acidic residues" evidence="1">
    <location>
        <begin position="159"/>
        <end position="168"/>
    </location>
</feature>
<evidence type="ECO:0000313" key="3">
    <source>
        <dbReference type="EMBL" id="KDR23921.1"/>
    </source>
</evidence>
<keyword evidence="2" id="KW-0812">Transmembrane</keyword>
<dbReference type="STRING" id="136037.A0A067RJ68"/>
<dbReference type="Proteomes" id="UP000027135">
    <property type="component" value="Unassembled WGS sequence"/>
</dbReference>
<proteinExistence type="predicted"/>
<feature type="compositionally biased region" description="Basic and acidic residues" evidence="1">
    <location>
        <begin position="630"/>
        <end position="640"/>
    </location>
</feature>
<feature type="region of interest" description="Disordered" evidence="1">
    <location>
        <begin position="691"/>
        <end position="770"/>
    </location>
</feature>
<dbReference type="GO" id="GO:0005789">
    <property type="term" value="C:endoplasmic reticulum membrane"/>
    <property type="evidence" value="ECO:0007669"/>
    <property type="project" value="TreeGrafter"/>
</dbReference>
<dbReference type="GO" id="GO:0071786">
    <property type="term" value="P:endoplasmic reticulum tubular network organization"/>
    <property type="evidence" value="ECO:0007669"/>
    <property type="project" value="TreeGrafter"/>
</dbReference>
<feature type="compositionally biased region" description="Low complexity" evidence="1">
    <location>
        <begin position="691"/>
        <end position="709"/>
    </location>
</feature>
<dbReference type="AlphaFoldDB" id="A0A067RJ68"/>
<dbReference type="Pfam" id="PF03134">
    <property type="entry name" value="TB2_DP1_HVA22"/>
    <property type="match status" value="1"/>
</dbReference>
<name>A0A067RJ68_ZOONE</name>
<feature type="compositionally biased region" description="Low complexity" evidence="1">
    <location>
        <begin position="856"/>
        <end position="865"/>
    </location>
</feature>
<keyword evidence="3" id="KW-0675">Receptor</keyword>
<keyword evidence="2" id="KW-0472">Membrane</keyword>
<keyword evidence="2" id="KW-1133">Transmembrane helix</keyword>
<feature type="compositionally biased region" description="Acidic residues" evidence="1">
    <location>
        <begin position="397"/>
        <end position="410"/>
    </location>
</feature>
<dbReference type="InterPro" id="IPR004345">
    <property type="entry name" value="TB2_DP1_HVA22"/>
</dbReference>
<dbReference type="PANTHER" id="PTHR12300:SF117">
    <property type="entry name" value="LP05237P-RELATED"/>
    <property type="match status" value="1"/>
</dbReference>
<feature type="compositionally biased region" description="Polar residues" evidence="1">
    <location>
        <begin position="845"/>
        <end position="855"/>
    </location>
</feature>
<organism evidence="3 4">
    <name type="scientific">Zootermopsis nevadensis</name>
    <name type="common">Dampwood termite</name>
    <dbReference type="NCBI Taxonomy" id="136037"/>
    <lineage>
        <taxon>Eukaryota</taxon>
        <taxon>Metazoa</taxon>
        <taxon>Ecdysozoa</taxon>
        <taxon>Arthropoda</taxon>
        <taxon>Hexapoda</taxon>
        <taxon>Insecta</taxon>
        <taxon>Pterygota</taxon>
        <taxon>Neoptera</taxon>
        <taxon>Polyneoptera</taxon>
        <taxon>Dictyoptera</taxon>
        <taxon>Blattodea</taxon>
        <taxon>Blattoidea</taxon>
        <taxon>Termitoidae</taxon>
        <taxon>Termopsidae</taxon>
        <taxon>Zootermopsis</taxon>
    </lineage>
</organism>
<dbReference type="eggNOG" id="KOG1726">
    <property type="taxonomic scope" value="Eukaryota"/>
</dbReference>
<feature type="compositionally biased region" description="Acidic residues" evidence="1">
    <location>
        <begin position="178"/>
        <end position="187"/>
    </location>
</feature>
<feature type="region of interest" description="Disordered" evidence="1">
    <location>
        <begin position="612"/>
        <end position="649"/>
    </location>
</feature>
<dbReference type="PANTHER" id="PTHR12300">
    <property type="entry name" value="HVA22-LIKE PROTEINS"/>
    <property type="match status" value="1"/>
</dbReference>
<feature type="transmembrane region" description="Helical" evidence="2">
    <location>
        <begin position="38"/>
        <end position="59"/>
    </location>
</feature>
<feature type="compositionally biased region" description="Basic and acidic residues" evidence="1">
    <location>
        <begin position="219"/>
        <end position="231"/>
    </location>
</feature>
<keyword evidence="4" id="KW-1185">Reference proteome</keyword>
<dbReference type="GO" id="GO:0071782">
    <property type="term" value="C:endoplasmic reticulum tubular network"/>
    <property type="evidence" value="ECO:0007669"/>
    <property type="project" value="TreeGrafter"/>
</dbReference>
<protein>
    <submittedName>
        <fullName evidence="3">Receptor expression-enhancing protein 2</fullName>
    </submittedName>
</protein>
<feature type="region of interest" description="Disordered" evidence="1">
    <location>
        <begin position="157"/>
        <end position="251"/>
    </location>
</feature>
<evidence type="ECO:0000313" key="4">
    <source>
        <dbReference type="Proteomes" id="UP000027135"/>
    </source>
</evidence>
<sequence>MISSIVSRLVILIFGTLYPAYASYKAVRTKNVKEYVKWMMYWIVFALFTCAETFTDVFLSFWFPFYYEIKIILVLWLLSPATKGSSILYRKFVHPMLSRREQEIDEYIAKAKEQGYHTVLHLGTKGVNYATTVLMQTAIKGGGGLVNQLRRSYSLSDLSSDKESDMNRNSKALKNVPDEDDMEETDGLDPRMLRQRGYSPRRSASGSGRMEMYFPEVDVDVRQHGSSRPREPSIPLSHIRSSEDVSSGYSSAEPLYAGHHVTQSEGLASSREPLVRTASVGCTRSMRTKSLRGGSAAKRGPVAEDSELLDPLGGEADHCYQEEYFYDVSSSLSSHAPTLIPFTMTATVKRSNTPLSSLPEISYPSNRSQDPFPSELNEIMSAEERCIDISDAKQDSPDDEEDMPLYDAESDESKIPSNGYFLTEPLMKDDDLVSASVSDTSLFKDVTMSYADTTANGIIHDRADSSSGLVLSNEPLTSHLNTTNNIVPNTKPGNVIYDKAGIDFESSQEANVQNLDTVNDPLKHVELSSLAQLTNTIPEVQEASGTSAVSDVVISESKGKDESSVSELKETGTVTDETLSVVTVPPLTLLSAESLSLYSAMDISFESKNSKYDTGAEHSNNRVVNNSDSNSRHVDTDKPTARNFQSVELERDSPKLDITSITSVAIDGFGQTLQDHDVKSLQDHRISVYASVESLSPPEPPSRSSSQGSLKKEGRAGRYHKRPAPTPPPNNPELKNEDWAEDQNENSQASVWPKELDEDMPSAKDSESAVTARLVLKPGVVRSLGPDSETKAEVFVSRTPQAKHKKSKSKQGDSALSRLFVLPKNQFGGLSSFFPFWHGKQEAFTSADAQNGTPESSDFYSSSGLRSSRSSAFIAVHGNTLNDSEKDTSRSSSDVNVKELSCSPGQQRRAPLADWE</sequence>
<feature type="region of interest" description="Disordered" evidence="1">
    <location>
        <begin position="782"/>
        <end position="815"/>
    </location>
</feature>
<dbReference type="InParanoid" id="A0A067RJ68"/>
<evidence type="ECO:0000256" key="2">
    <source>
        <dbReference type="SAM" id="Phobius"/>
    </source>
</evidence>
<feature type="region of interest" description="Disordered" evidence="1">
    <location>
        <begin position="845"/>
        <end position="865"/>
    </location>
</feature>
<feature type="region of interest" description="Disordered" evidence="1">
    <location>
        <begin position="390"/>
        <end position="416"/>
    </location>
</feature>
<reference evidence="3 4" key="1">
    <citation type="journal article" date="2014" name="Nat. Commun.">
        <title>Molecular traces of alternative social organization in a termite genome.</title>
        <authorList>
            <person name="Terrapon N."/>
            <person name="Li C."/>
            <person name="Robertson H.M."/>
            <person name="Ji L."/>
            <person name="Meng X."/>
            <person name="Booth W."/>
            <person name="Chen Z."/>
            <person name="Childers C.P."/>
            <person name="Glastad K.M."/>
            <person name="Gokhale K."/>
            <person name="Gowin J."/>
            <person name="Gronenberg W."/>
            <person name="Hermansen R.A."/>
            <person name="Hu H."/>
            <person name="Hunt B.G."/>
            <person name="Huylmans A.K."/>
            <person name="Khalil S.M."/>
            <person name="Mitchell R.D."/>
            <person name="Munoz-Torres M.C."/>
            <person name="Mustard J.A."/>
            <person name="Pan H."/>
            <person name="Reese J.T."/>
            <person name="Scharf M.E."/>
            <person name="Sun F."/>
            <person name="Vogel H."/>
            <person name="Xiao J."/>
            <person name="Yang W."/>
            <person name="Yang Z."/>
            <person name="Yang Z."/>
            <person name="Zhou J."/>
            <person name="Zhu J."/>
            <person name="Brent C.S."/>
            <person name="Elsik C.G."/>
            <person name="Goodisman M.A."/>
            <person name="Liberles D.A."/>
            <person name="Roe R.M."/>
            <person name="Vargo E.L."/>
            <person name="Vilcinskas A."/>
            <person name="Wang J."/>
            <person name="Bornberg-Bauer E."/>
            <person name="Korb J."/>
            <person name="Zhang G."/>
            <person name="Liebig J."/>
        </authorList>
    </citation>
    <scope>NUCLEOTIDE SEQUENCE [LARGE SCALE GENOMIC DNA]</scope>
    <source>
        <tissue evidence="3">Whole organism</tissue>
    </source>
</reference>
<dbReference type="GO" id="GO:0008017">
    <property type="term" value="F:microtubule binding"/>
    <property type="evidence" value="ECO:0007669"/>
    <property type="project" value="TreeGrafter"/>
</dbReference>
<gene>
    <name evidence="3" type="ORF">L798_10793</name>
</gene>
<accession>A0A067RJ68</accession>
<evidence type="ECO:0000256" key="1">
    <source>
        <dbReference type="SAM" id="MobiDB-lite"/>
    </source>
</evidence>
<feature type="region of interest" description="Disordered" evidence="1">
    <location>
        <begin position="879"/>
        <end position="916"/>
    </location>
</feature>